<protein>
    <recommendedName>
        <fullName evidence="4">TIGR03067 domain-containing protein</fullName>
    </recommendedName>
</protein>
<keyword evidence="3" id="KW-1185">Reference proteome</keyword>
<reference evidence="3" key="1">
    <citation type="journal article" date="2023" name="Mar. Drugs">
        <title>Gemmata algarum, a Novel Planctomycete Isolated from an Algal Mat, Displays Antimicrobial Activity.</title>
        <authorList>
            <person name="Kumar G."/>
            <person name="Kallscheuer N."/>
            <person name="Kashif M."/>
            <person name="Ahamad S."/>
            <person name="Jagadeeshwari U."/>
            <person name="Pannikurungottu S."/>
            <person name="Haufschild T."/>
            <person name="Kabuu M."/>
            <person name="Sasikala C."/>
            <person name="Jogler C."/>
            <person name="Ramana C."/>
        </authorList>
    </citation>
    <scope>NUCLEOTIDE SEQUENCE [LARGE SCALE GENOMIC DNA]</scope>
    <source>
        <strain evidence="3">JC673</strain>
    </source>
</reference>
<evidence type="ECO:0000313" key="3">
    <source>
        <dbReference type="Proteomes" id="UP001272242"/>
    </source>
</evidence>
<organism evidence="2 3">
    <name type="scientific">Gemmata algarum</name>
    <dbReference type="NCBI Taxonomy" id="2975278"/>
    <lineage>
        <taxon>Bacteria</taxon>
        <taxon>Pseudomonadati</taxon>
        <taxon>Planctomycetota</taxon>
        <taxon>Planctomycetia</taxon>
        <taxon>Gemmatales</taxon>
        <taxon>Gemmataceae</taxon>
        <taxon>Gemmata</taxon>
    </lineage>
</organism>
<evidence type="ECO:0008006" key="4">
    <source>
        <dbReference type="Google" id="ProtNLM"/>
    </source>
</evidence>
<dbReference type="Proteomes" id="UP001272242">
    <property type="component" value="Unassembled WGS sequence"/>
</dbReference>
<name>A0ABU5F8N3_9BACT</name>
<evidence type="ECO:0000313" key="2">
    <source>
        <dbReference type="EMBL" id="MDY3563569.1"/>
    </source>
</evidence>
<sequence length="137" mass="14542">MRQCRRRLMCALAMIGLAPVAAVATVANVWAATRNRLTVTNSSGQGVHDLTVAVGGETIRFGDLASGASASARFRIDHEERFEVRCRLTDGTAVHESTGYVTWADDLLGVCARLLILPEGALYCSHATPATVPDTAA</sequence>
<evidence type="ECO:0000256" key="1">
    <source>
        <dbReference type="SAM" id="SignalP"/>
    </source>
</evidence>
<gene>
    <name evidence="2" type="ORF">R5W23_005183</name>
</gene>
<comment type="caution">
    <text evidence="2">The sequence shown here is derived from an EMBL/GenBank/DDBJ whole genome shotgun (WGS) entry which is preliminary data.</text>
</comment>
<dbReference type="RefSeq" id="WP_320689746.1">
    <property type="nucleotide sequence ID" value="NZ_JAXBLV010000244.1"/>
</dbReference>
<dbReference type="EMBL" id="JAXBLV010000244">
    <property type="protein sequence ID" value="MDY3563569.1"/>
    <property type="molecule type" value="Genomic_DNA"/>
</dbReference>
<proteinExistence type="predicted"/>
<feature type="chain" id="PRO_5045175685" description="TIGR03067 domain-containing protein" evidence="1">
    <location>
        <begin position="25"/>
        <end position="137"/>
    </location>
</feature>
<accession>A0ABU5F8N3</accession>
<feature type="signal peptide" evidence="1">
    <location>
        <begin position="1"/>
        <end position="24"/>
    </location>
</feature>
<keyword evidence="1" id="KW-0732">Signal</keyword>